<comment type="caution">
    <text evidence="2">The sequence shown here is derived from an EMBL/GenBank/DDBJ whole genome shotgun (WGS) entry which is preliminary data.</text>
</comment>
<evidence type="ECO:0000313" key="2">
    <source>
        <dbReference type="EMBL" id="TDR40758.1"/>
    </source>
</evidence>
<name>A0A4R6YS12_9GAMM</name>
<dbReference type="Gene3D" id="3.10.450.50">
    <property type="match status" value="1"/>
</dbReference>
<dbReference type="InterPro" id="IPR037401">
    <property type="entry name" value="SnoaL-like"/>
</dbReference>
<keyword evidence="2" id="KW-0413">Isomerase</keyword>
<dbReference type="AlphaFoldDB" id="A0A4R6YS12"/>
<accession>A0A4R6YS12</accession>
<evidence type="ECO:0000313" key="3">
    <source>
        <dbReference type="Proteomes" id="UP000295293"/>
    </source>
</evidence>
<dbReference type="GO" id="GO:0016853">
    <property type="term" value="F:isomerase activity"/>
    <property type="evidence" value="ECO:0007669"/>
    <property type="project" value="UniProtKB-KW"/>
</dbReference>
<dbReference type="Proteomes" id="UP000295293">
    <property type="component" value="Unassembled WGS sequence"/>
</dbReference>
<dbReference type="OrthoDB" id="391735at2"/>
<keyword evidence="3" id="KW-1185">Reference proteome</keyword>
<dbReference type="EMBL" id="SNZH01000012">
    <property type="protein sequence ID" value="TDR40758.1"/>
    <property type="molecule type" value="Genomic_DNA"/>
</dbReference>
<protein>
    <submittedName>
        <fullName evidence="2">Ketosteroid isomerase-like protein</fullName>
    </submittedName>
</protein>
<organism evidence="2 3">
    <name type="scientific">Tahibacter aquaticus</name>
    <dbReference type="NCBI Taxonomy" id="520092"/>
    <lineage>
        <taxon>Bacteria</taxon>
        <taxon>Pseudomonadati</taxon>
        <taxon>Pseudomonadota</taxon>
        <taxon>Gammaproteobacteria</taxon>
        <taxon>Lysobacterales</taxon>
        <taxon>Rhodanobacteraceae</taxon>
        <taxon>Tahibacter</taxon>
    </lineage>
</organism>
<sequence>MSRETDLIDTFYRAFQRRDAAAMAACYAGDAHFHDPAFDLYGADIGAMWRMLCERGKDLRVEFANVRADGDKGSADWQAWYSFSASGRPVHNIIHAEFRFRDGLISEHLDNFDFWRWSRQALGAPGMLLGWSPFLQKKVRAQAAAGLAAFKQRG</sequence>
<dbReference type="InterPro" id="IPR032710">
    <property type="entry name" value="NTF2-like_dom_sf"/>
</dbReference>
<gene>
    <name evidence="2" type="ORF">DFR29_11272</name>
</gene>
<feature type="domain" description="SnoaL-like" evidence="1">
    <location>
        <begin position="9"/>
        <end position="108"/>
    </location>
</feature>
<dbReference type="Pfam" id="PF12680">
    <property type="entry name" value="SnoaL_2"/>
    <property type="match status" value="1"/>
</dbReference>
<proteinExistence type="predicted"/>
<dbReference type="SUPFAM" id="SSF54427">
    <property type="entry name" value="NTF2-like"/>
    <property type="match status" value="1"/>
</dbReference>
<reference evidence="2 3" key="1">
    <citation type="submission" date="2019-03" db="EMBL/GenBank/DDBJ databases">
        <title>Genomic Encyclopedia of Type Strains, Phase IV (KMG-IV): sequencing the most valuable type-strain genomes for metagenomic binning, comparative biology and taxonomic classification.</title>
        <authorList>
            <person name="Goeker M."/>
        </authorList>
    </citation>
    <scope>NUCLEOTIDE SEQUENCE [LARGE SCALE GENOMIC DNA]</scope>
    <source>
        <strain evidence="2 3">DSM 21667</strain>
    </source>
</reference>
<evidence type="ECO:0000259" key="1">
    <source>
        <dbReference type="Pfam" id="PF12680"/>
    </source>
</evidence>
<dbReference type="RefSeq" id="WP_133820128.1">
    <property type="nucleotide sequence ID" value="NZ_SNZH01000012.1"/>
</dbReference>